<proteinExistence type="predicted"/>
<accession>A0ACC4EC57</accession>
<sequence>MPSAVGAAVTVKVLIAGSSYAGLAVAVNLLDLHQGIPPRMAPEPYPIEDQWPQVRFDVVIVDERDGFFHVVGSPLALADIEYSKQAWVQFKDLKLCKEPNIKVLHGKISHVDCGAKKATMLAHGTDDEVVLEYDYMVTATGLRRVWPVVPQSLTYPEYLMEVQSHIQEARNARHGVLVVGGGAVGIEMAAELKLVMPHTKMSARIHLWIFSKKQTSETFMGHRLESFTKTEAEDGSAKYHVKFTNGVQVPASMVIMAISNSVPSTNFLPSSAVTSSGHVRIQPNLMLPVDVPNSQFHFCAGDAAEWSGIKRCGGAMNGGYCIAMNIHQKTIENSIGREPQYKELVYIAPMIAMAVGNNAVASNPDSTRSGPEVLKKYFGTDLYLSGCWKWLGLDIPEAERRSSRRVAGSIACLDSVRKRLKYYLEGEHLP</sequence>
<evidence type="ECO:0000313" key="1">
    <source>
        <dbReference type="EMBL" id="KAL3965516.1"/>
    </source>
</evidence>
<comment type="caution">
    <text evidence="1">The sequence shown here is derived from an EMBL/GenBank/DDBJ whole genome shotgun (WGS) entry which is preliminary data.</text>
</comment>
<dbReference type="EMBL" id="JBGNUJ010000002">
    <property type="protein sequence ID" value="KAL3965516.1"/>
    <property type="molecule type" value="Genomic_DNA"/>
</dbReference>
<organism evidence="1 2">
    <name type="scientific">Purpureocillium lilacinum</name>
    <name type="common">Paecilomyces lilacinus</name>
    <dbReference type="NCBI Taxonomy" id="33203"/>
    <lineage>
        <taxon>Eukaryota</taxon>
        <taxon>Fungi</taxon>
        <taxon>Dikarya</taxon>
        <taxon>Ascomycota</taxon>
        <taxon>Pezizomycotina</taxon>
        <taxon>Sordariomycetes</taxon>
        <taxon>Hypocreomycetidae</taxon>
        <taxon>Hypocreales</taxon>
        <taxon>Ophiocordycipitaceae</taxon>
        <taxon>Purpureocillium</taxon>
    </lineage>
</organism>
<dbReference type="Proteomes" id="UP001638806">
    <property type="component" value="Unassembled WGS sequence"/>
</dbReference>
<protein>
    <submittedName>
        <fullName evidence="1">Uncharacterized protein</fullName>
    </submittedName>
</protein>
<keyword evidence="2" id="KW-1185">Reference proteome</keyword>
<reference evidence="1" key="1">
    <citation type="submission" date="2024-12" db="EMBL/GenBank/DDBJ databases">
        <title>Comparative genomics and development of molecular markers within Purpureocillium lilacinum and among Purpureocillium species.</title>
        <authorList>
            <person name="Yeh Z.-Y."/>
            <person name="Ni N.-T."/>
            <person name="Lo P.-H."/>
            <person name="Mushyakhwo K."/>
            <person name="Lin C.-F."/>
            <person name="Nai Y.-S."/>
        </authorList>
    </citation>
    <scope>NUCLEOTIDE SEQUENCE</scope>
    <source>
        <strain evidence="1">NCHU-NPUST-175</strain>
    </source>
</reference>
<evidence type="ECO:0000313" key="2">
    <source>
        <dbReference type="Proteomes" id="UP001638806"/>
    </source>
</evidence>
<name>A0ACC4EC57_PURLI</name>
<gene>
    <name evidence="1" type="ORF">ACCO45_002520</name>
</gene>